<accession>A0A7S2S9B5</accession>
<dbReference type="PANTHER" id="PTHR34801">
    <property type="entry name" value="EXPRESSED PROTEIN"/>
    <property type="match status" value="1"/>
</dbReference>
<dbReference type="AlphaFoldDB" id="A0A7S2S9B5"/>
<reference evidence="2" key="1">
    <citation type="submission" date="2021-01" db="EMBL/GenBank/DDBJ databases">
        <authorList>
            <person name="Corre E."/>
            <person name="Pelletier E."/>
            <person name="Niang G."/>
            <person name="Scheremetjew M."/>
            <person name="Finn R."/>
            <person name="Kale V."/>
            <person name="Holt S."/>
            <person name="Cochrane G."/>
            <person name="Meng A."/>
            <person name="Brown T."/>
            <person name="Cohen L."/>
        </authorList>
    </citation>
    <scope>NUCLEOTIDE SEQUENCE</scope>
    <source>
        <strain evidence="2">CCMP1243</strain>
    </source>
</reference>
<dbReference type="InterPro" id="IPR010865">
    <property type="entry name" value="DUF1499"/>
</dbReference>
<dbReference type="PANTHER" id="PTHR34801:SF6">
    <property type="entry name" value="SLL1620 PROTEIN"/>
    <property type="match status" value="1"/>
</dbReference>
<sequence>MALAVTCLGSMDAAEAFPNAMPEAAKFSDRPKKRGPEPKDIGLSVRSLNMEGDLSDGPVLKGCKSSPNCFSTSGDPQFDVPSLITPWKPPATQSKEATVAQLLKTIESYPPGQQGVDGGGFKVVKSKEGYIYTQFESLKNGYIDDVEFAVAEDGSEVQVRSSSRLGYLDFLVNAKRLNWFADALRADGWAAGAITSKSHPDYFQQNAQY</sequence>
<organism evidence="2">
    <name type="scientific">Rhizochromulina marina</name>
    <dbReference type="NCBI Taxonomy" id="1034831"/>
    <lineage>
        <taxon>Eukaryota</taxon>
        <taxon>Sar</taxon>
        <taxon>Stramenopiles</taxon>
        <taxon>Ochrophyta</taxon>
        <taxon>Dictyochophyceae</taxon>
        <taxon>Rhizochromulinales</taxon>
        <taxon>Rhizochromulina</taxon>
    </lineage>
</organism>
<feature type="region of interest" description="Disordered" evidence="1">
    <location>
        <begin position="22"/>
        <end position="46"/>
    </location>
</feature>
<feature type="compositionally biased region" description="Basic and acidic residues" evidence="1">
    <location>
        <begin position="26"/>
        <end position="40"/>
    </location>
</feature>
<dbReference type="EMBL" id="HBHJ01018921">
    <property type="protein sequence ID" value="CAD9693482.1"/>
    <property type="molecule type" value="Transcribed_RNA"/>
</dbReference>
<evidence type="ECO:0008006" key="3">
    <source>
        <dbReference type="Google" id="ProtNLM"/>
    </source>
</evidence>
<evidence type="ECO:0000313" key="2">
    <source>
        <dbReference type="EMBL" id="CAD9693482.1"/>
    </source>
</evidence>
<protein>
    <recommendedName>
        <fullName evidence="3">DUF1499 domain-containing protein</fullName>
    </recommendedName>
</protein>
<proteinExistence type="predicted"/>
<gene>
    <name evidence="2" type="ORF">RMAR1173_LOCUS12499</name>
</gene>
<evidence type="ECO:0000256" key="1">
    <source>
        <dbReference type="SAM" id="MobiDB-lite"/>
    </source>
</evidence>
<name>A0A7S2S9B5_9STRA</name>
<dbReference type="Pfam" id="PF07386">
    <property type="entry name" value="DUF1499"/>
    <property type="match status" value="1"/>
</dbReference>